<keyword evidence="4" id="KW-0808">Transferase</keyword>
<protein>
    <submittedName>
        <fullName evidence="4">Putative acyltransferase</fullName>
    </submittedName>
</protein>
<dbReference type="Proteomes" id="UP000011721">
    <property type="component" value="Chromosome"/>
</dbReference>
<reference evidence="5" key="1">
    <citation type="journal article" date="2013" name="Stand. Genomic Sci.">
        <title>Complete genome sequence of Desulfocapsa sulfexigens, a marine deltaproteobacterium specialized in disproportionating inorganic sulfur compounds.</title>
        <authorList>
            <person name="Finster K.W."/>
            <person name="Kjeldsen K.U."/>
            <person name="Kube M."/>
            <person name="Reinhardt R."/>
            <person name="Mussmann M."/>
            <person name="Amann R."/>
            <person name="Schreiber L."/>
        </authorList>
    </citation>
    <scope>NUCLEOTIDE SEQUENCE [LARGE SCALE GENOMIC DNA]</scope>
    <source>
        <strain evidence="5">DSM 10523 / SB164P1</strain>
    </source>
</reference>
<dbReference type="GO" id="GO:0009103">
    <property type="term" value="P:lipopolysaccharide biosynthetic process"/>
    <property type="evidence" value="ECO:0007669"/>
    <property type="project" value="TreeGrafter"/>
</dbReference>
<evidence type="ECO:0000313" key="4">
    <source>
        <dbReference type="EMBL" id="AGF79007.1"/>
    </source>
</evidence>
<evidence type="ECO:0000313" key="5">
    <source>
        <dbReference type="Proteomes" id="UP000011721"/>
    </source>
</evidence>
<dbReference type="Pfam" id="PF01757">
    <property type="entry name" value="Acyl_transf_3"/>
    <property type="match status" value="1"/>
</dbReference>
<sequence>MQYRPDIDGLRSVAVLSVILFHINNSLVPGGFVGVDIFFVISGYLITTIIVGGISNNSFSLVRFYSRRVKRIFPALFLVLFFSLLFAVVTFEPTTYDKFFKELRYAALQISNFVFSREIGYFDAANETSPLLHTWSLGVEEQFYLIWPIFLLFLHRFCKNRIAQSLSVVSIISFIYSDHLASSAPQIAFYMLPSRAWELGIGGLLAVSMTSISKSRWLNNLISLLGVLLVLTSVCVINDSYTFPGKWALPPVIGAVLLIFSGASRNTVAYHVLSWKPFVFIGKISYSLYLWHWPIIVFYKELIAPDISLTAGIAILLLTVIMSLLSFFLVEKPCRYGVYPQVPQKIYTYISETTLLRKVAYVLIPVLLLPLAATSLLSGFNTIEENNELTSLEIEVELIKSNDPSKKEAITLYWTNSDGHFEKKAWSRHSYSPENVVKNNLYRFVFKLPDLSKVGTVRLDPLDHKGVVRVISVTLTEGIFNLRRSVEMSEVAANMSGEYHLQARYENDALLLETLGEDPQIILFQSISKTILENALIYLIFLSIFSLTVLSIMLFGSGNEELAAILTGSVIIILLLLSSARLQYSSHAKWRFLDDEQASFLLTETPMTELATFAKPDNQDVILIGDSHVGSFAWPVERWSREAGLSFGLFGLPACPPVFYDYKSNVKRKISSQYSACANSTNKILKDIIDNDTTQYVFIAIRHEFYMANPEKLFHPDTLKNLKGEDSVLGLFKDSIVYTIQALVDSGKNVVILGQVPVLEELPKTCLSRNVTLLAAFSKTNKSSCDMDKEKSDLRLQAGNELFLEIAEKSESVWFFESGKYLETIFADDGSIFYYDDNHLSHKGSVYIYPFIKGSLKQADNHGFGKTSW</sequence>
<feature type="domain" description="SGNH" evidence="3">
    <location>
        <begin position="612"/>
        <end position="850"/>
    </location>
</feature>
<dbReference type="PATRIC" id="fig|1167006.5.peg.2682"/>
<dbReference type="InterPro" id="IPR043968">
    <property type="entry name" value="SGNH"/>
</dbReference>
<feature type="transmembrane region" description="Helical" evidence="1">
    <location>
        <begin position="562"/>
        <end position="582"/>
    </location>
</feature>
<dbReference type="OrthoDB" id="5501619at2"/>
<feature type="transmembrane region" description="Helical" evidence="1">
    <location>
        <begin position="278"/>
        <end position="299"/>
    </location>
</feature>
<dbReference type="PANTHER" id="PTHR23028:SF53">
    <property type="entry name" value="ACYL_TRANSF_3 DOMAIN-CONTAINING PROTEIN"/>
    <property type="match status" value="1"/>
</dbReference>
<feature type="transmembrane region" description="Helical" evidence="1">
    <location>
        <begin position="311"/>
        <end position="330"/>
    </location>
</feature>
<accession>M1PBL4</accession>
<name>M1PBL4_DESSD</name>
<dbReference type="eggNOG" id="COG1835">
    <property type="taxonomic scope" value="Bacteria"/>
</dbReference>
<dbReference type="STRING" id="1167006.UWK_02470"/>
<dbReference type="InterPro" id="IPR050879">
    <property type="entry name" value="Acyltransferase_3"/>
</dbReference>
<dbReference type="KEGG" id="dsf:UWK_02470"/>
<organism evidence="4 5">
    <name type="scientific">Desulfocapsa sulfexigens (strain DSM 10523 / SB164P1)</name>
    <dbReference type="NCBI Taxonomy" id="1167006"/>
    <lineage>
        <taxon>Bacteria</taxon>
        <taxon>Pseudomonadati</taxon>
        <taxon>Thermodesulfobacteriota</taxon>
        <taxon>Desulfobulbia</taxon>
        <taxon>Desulfobulbales</taxon>
        <taxon>Desulfocapsaceae</taxon>
        <taxon>Desulfocapsa</taxon>
    </lineage>
</organism>
<keyword evidence="1" id="KW-0812">Transmembrane</keyword>
<dbReference type="PANTHER" id="PTHR23028">
    <property type="entry name" value="ACETYLTRANSFERASE"/>
    <property type="match status" value="1"/>
</dbReference>
<evidence type="ECO:0000259" key="3">
    <source>
        <dbReference type="Pfam" id="PF19040"/>
    </source>
</evidence>
<feature type="domain" description="Acyltransferase 3" evidence="2">
    <location>
        <begin position="6"/>
        <end position="325"/>
    </location>
</feature>
<feature type="transmembrane region" description="Helical" evidence="1">
    <location>
        <begin position="142"/>
        <end position="158"/>
    </location>
</feature>
<feature type="transmembrane region" description="Helical" evidence="1">
    <location>
        <begin position="221"/>
        <end position="241"/>
    </location>
</feature>
<feature type="transmembrane region" description="Helical" evidence="1">
    <location>
        <begin position="247"/>
        <end position="266"/>
    </location>
</feature>
<feature type="transmembrane region" description="Helical" evidence="1">
    <location>
        <begin position="535"/>
        <end position="556"/>
    </location>
</feature>
<feature type="transmembrane region" description="Helical" evidence="1">
    <location>
        <begin position="71"/>
        <end position="91"/>
    </location>
</feature>
<feature type="transmembrane region" description="Helical" evidence="1">
    <location>
        <begin position="12"/>
        <end position="32"/>
    </location>
</feature>
<dbReference type="Pfam" id="PF19040">
    <property type="entry name" value="SGNH"/>
    <property type="match status" value="1"/>
</dbReference>
<proteinExistence type="predicted"/>
<keyword evidence="1" id="KW-0472">Membrane</keyword>
<dbReference type="AlphaFoldDB" id="M1PBL4"/>
<evidence type="ECO:0000256" key="1">
    <source>
        <dbReference type="SAM" id="Phobius"/>
    </source>
</evidence>
<dbReference type="GO" id="GO:0016020">
    <property type="term" value="C:membrane"/>
    <property type="evidence" value="ECO:0007669"/>
    <property type="project" value="TreeGrafter"/>
</dbReference>
<dbReference type="GO" id="GO:0016747">
    <property type="term" value="F:acyltransferase activity, transferring groups other than amino-acyl groups"/>
    <property type="evidence" value="ECO:0007669"/>
    <property type="project" value="InterPro"/>
</dbReference>
<keyword evidence="1" id="KW-1133">Transmembrane helix</keyword>
<dbReference type="RefSeq" id="WP_015404693.1">
    <property type="nucleotide sequence ID" value="NC_020304.1"/>
</dbReference>
<dbReference type="EMBL" id="CP003985">
    <property type="protein sequence ID" value="AGF79007.1"/>
    <property type="molecule type" value="Genomic_DNA"/>
</dbReference>
<gene>
    <name evidence="4" type="ordered locus">UWK_02470</name>
</gene>
<evidence type="ECO:0000259" key="2">
    <source>
        <dbReference type="Pfam" id="PF01757"/>
    </source>
</evidence>
<dbReference type="InterPro" id="IPR002656">
    <property type="entry name" value="Acyl_transf_3_dom"/>
</dbReference>
<dbReference type="HOGENOM" id="CLU_005679_10_4_7"/>
<feature type="transmembrane region" description="Helical" evidence="1">
    <location>
        <begin position="38"/>
        <end position="59"/>
    </location>
</feature>
<keyword evidence="4" id="KW-0012">Acyltransferase</keyword>
<keyword evidence="5" id="KW-1185">Reference proteome</keyword>